<organism evidence="6">
    <name type="scientific">hydrothermal vent metagenome</name>
    <dbReference type="NCBI Taxonomy" id="652676"/>
    <lineage>
        <taxon>unclassified sequences</taxon>
        <taxon>metagenomes</taxon>
        <taxon>ecological metagenomes</taxon>
    </lineage>
</organism>
<accession>A0A1W1BFL0</accession>
<evidence type="ECO:0000256" key="3">
    <source>
        <dbReference type="ARBA" id="ARBA00022801"/>
    </source>
</evidence>
<dbReference type="PROSITE" id="PS51747">
    <property type="entry name" value="CYT_DCMP_DEAMINASES_2"/>
    <property type="match status" value="1"/>
</dbReference>
<dbReference type="Pfam" id="PF00383">
    <property type="entry name" value="dCMP_cyt_deam_1"/>
    <property type="match status" value="1"/>
</dbReference>
<dbReference type="PANTHER" id="PTHR11079:SF161">
    <property type="entry name" value="CMP_DCMP-TYPE DEAMINASE DOMAIN-CONTAINING PROTEIN"/>
    <property type="match status" value="1"/>
</dbReference>
<dbReference type="PROSITE" id="PS00903">
    <property type="entry name" value="CYT_DCMP_DEAMINASES_1"/>
    <property type="match status" value="1"/>
</dbReference>
<dbReference type="GO" id="GO:0006152">
    <property type="term" value="P:purine nucleoside catabolic process"/>
    <property type="evidence" value="ECO:0007669"/>
    <property type="project" value="TreeGrafter"/>
</dbReference>
<evidence type="ECO:0000256" key="2">
    <source>
        <dbReference type="ARBA" id="ARBA00022723"/>
    </source>
</evidence>
<comment type="similarity">
    <text evidence="1">Belongs to the cytidine and deoxycytidylate deaminase family.</text>
</comment>
<protein>
    <submittedName>
        <fullName evidence="6">Guanine deaminase</fullName>
        <ecNumber evidence="6">3.5.4.3</ecNumber>
    </submittedName>
</protein>
<keyword evidence="2" id="KW-0479">Metal-binding</keyword>
<evidence type="ECO:0000259" key="5">
    <source>
        <dbReference type="PROSITE" id="PS51747"/>
    </source>
</evidence>
<dbReference type="EC" id="3.5.4.3" evidence="6"/>
<evidence type="ECO:0000256" key="1">
    <source>
        <dbReference type="ARBA" id="ARBA00006576"/>
    </source>
</evidence>
<dbReference type="GO" id="GO:0008892">
    <property type="term" value="F:guanine deaminase activity"/>
    <property type="evidence" value="ECO:0007669"/>
    <property type="project" value="UniProtKB-EC"/>
</dbReference>
<keyword evidence="4" id="KW-0862">Zinc</keyword>
<dbReference type="AlphaFoldDB" id="A0A1W1BFL0"/>
<dbReference type="InterPro" id="IPR016193">
    <property type="entry name" value="Cytidine_deaminase-like"/>
</dbReference>
<evidence type="ECO:0000313" key="6">
    <source>
        <dbReference type="EMBL" id="SFV52336.1"/>
    </source>
</evidence>
<dbReference type="GO" id="GO:0047974">
    <property type="term" value="F:guanosine deaminase activity"/>
    <property type="evidence" value="ECO:0007669"/>
    <property type="project" value="TreeGrafter"/>
</dbReference>
<keyword evidence="3 6" id="KW-0378">Hydrolase</keyword>
<evidence type="ECO:0000256" key="4">
    <source>
        <dbReference type="ARBA" id="ARBA00022833"/>
    </source>
</evidence>
<dbReference type="InterPro" id="IPR002125">
    <property type="entry name" value="CMP_dCMP_dom"/>
</dbReference>
<reference evidence="6" key="1">
    <citation type="submission" date="2016-10" db="EMBL/GenBank/DDBJ databases">
        <authorList>
            <person name="de Groot N.N."/>
        </authorList>
    </citation>
    <scope>NUCLEOTIDE SEQUENCE</scope>
</reference>
<dbReference type="PANTHER" id="PTHR11079">
    <property type="entry name" value="CYTOSINE DEAMINASE FAMILY MEMBER"/>
    <property type="match status" value="1"/>
</dbReference>
<dbReference type="GO" id="GO:0008270">
    <property type="term" value="F:zinc ion binding"/>
    <property type="evidence" value="ECO:0007669"/>
    <property type="project" value="InterPro"/>
</dbReference>
<dbReference type="CDD" id="cd01285">
    <property type="entry name" value="nucleoside_deaminase"/>
    <property type="match status" value="1"/>
</dbReference>
<dbReference type="Gene3D" id="3.40.140.10">
    <property type="entry name" value="Cytidine Deaminase, domain 2"/>
    <property type="match status" value="1"/>
</dbReference>
<gene>
    <name evidence="6" type="ORF">MNB_SM-7-1243</name>
</gene>
<dbReference type="EMBL" id="FPHB01000020">
    <property type="protein sequence ID" value="SFV52336.1"/>
    <property type="molecule type" value="Genomic_DNA"/>
</dbReference>
<feature type="domain" description="CMP/dCMP-type deaminase" evidence="5">
    <location>
        <begin position="1"/>
        <end position="110"/>
    </location>
</feature>
<proteinExistence type="inferred from homology"/>
<sequence length="153" mass="17165">MSDFMHIAFEEAKKGVKAGDGGPFGAVIVKDAQVLAIAHNEVLKRDDPTAHAEILAIRKACEKLGSFELRGCVLYATGEPCPMCFSAIHWARLEKVIYCNTKAEAASIGFDDAFITEIIQQKRSSPILFEHRELPECKQLLRIWEEKEDKIPY</sequence>
<dbReference type="SUPFAM" id="SSF53927">
    <property type="entry name" value="Cytidine deaminase-like"/>
    <property type="match status" value="1"/>
</dbReference>
<dbReference type="InterPro" id="IPR016192">
    <property type="entry name" value="APOBEC/CMP_deaminase_Zn-bd"/>
</dbReference>
<name>A0A1W1BFL0_9ZZZZ</name>
<dbReference type="FunFam" id="3.40.140.10:FF:000011">
    <property type="entry name" value="tRNA-specific adenosine deaminase"/>
    <property type="match status" value="1"/>
</dbReference>